<proteinExistence type="predicted"/>
<dbReference type="CDD" id="cd03801">
    <property type="entry name" value="GT4_PimA-like"/>
    <property type="match status" value="1"/>
</dbReference>
<dbReference type="AlphaFoldDB" id="A0A177XX28"/>
<keyword evidence="2" id="KW-0808">Transferase</keyword>
<dbReference type="RefSeq" id="WP_054961695.1">
    <property type="nucleotide sequence ID" value="NZ_LLEI02000043.1"/>
</dbReference>
<dbReference type="Gene3D" id="3.40.50.2000">
    <property type="entry name" value="Glycogen Phosphorylase B"/>
    <property type="match status" value="2"/>
</dbReference>
<feature type="domain" description="Glycosyl transferase family 1" evidence="1">
    <location>
        <begin position="215"/>
        <end position="372"/>
    </location>
</feature>
<dbReference type="PANTHER" id="PTHR12526">
    <property type="entry name" value="GLYCOSYLTRANSFERASE"/>
    <property type="match status" value="1"/>
</dbReference>
<reference evidence="2 3" key="1">
    <citation type="journal article" date="2016" name="Syst. Appl. Microbiol.">
        <title>Vibrio bivalvicida sp. nov., a novel larval pathogen for bivalve molluscs reared in a hatchery.</title>
        <authorList>
            <person name="Dubert J."/>
            <person name="Romalde J.L."/>
            <person name="Prado S."/>
            <person name="Barja J.L."/>
        </authorList>
    </citation>
    <scope>NUCLEOTIDE SEQUENCE [LARGE SCALE GENOMIC DNA]</scope>
    <source>
        <strain evidence="2 3">605</strain>
    </source>
</reference>
<protein>
    <submittedName>
        <fullName evidence="2">Glycosyl transferase family 1</fullName>
    </submittedName>
</protein>
<gene>
    <name evidence="2" type="ORF">APB76_14385</name>
</gene>
<organism evidence="2 3">
    <name type="scientific">Vibrio bivalvicida</name>
    <dbReference type="NCBI Taxonomy" id="1276888"/>
    <lineage>
        <taxon>Bacteria</taxon>
        <taxon>Pseudomonadati</taxon>
        <taxon>Pseudomonadota</taxon>
        <taxon>Gammaproteobacteria</taxon>
        <taxon>Vibrionales</taxon>
        <taxon>Vibrionaceae</taxon>
        <taxon>Vibrio</taxon>
        <taxon>Vibrio oreintalis group</taxon>
    </lineage>
</organism>
<dbReference type="Proteomes" id="UP000078406">
    <property type="component" value="Unassembled WGS sequence"/>
</dbReference>
<dbReference type="Pfam" id="PF00534">
    <property type="entry name" value="Glycos_transf_1"/>
    <property type="match status" value="1"/>
</dbReference>
<evidence type="ECO:0000313" key="2">
    <source>
        <dbReference type="EMBL" id="OAJ93153.1"/>
    </source>
</evidence>
<name>A0A177XX28_9VIBR</name>
<dbReference type="EMBL" id="LLEI02000043">
    <property type="protein sequence ID" value="OAJ93153.1"/>
    <property type="molecule type" value="Genomic_DNA"/>
</dbReference>
<accession>A0A177XX28</accession>
<sequence>MRILLTHYRVGETDGVSLEMDKWKWALEQQGHQVFYMAGSSGSVEAECIKALRYEDELNAKITQDAFIAPQYFETEQSLLEAIYSQAEEIASQATAIIEKLNIDVIVPNNIFAVGHSLPAAIGLEKAIENTGVKVVNHHHDFHWEREKFSQPCYPSIQQILDKHFPPQRPQDKHCVINKLAKESLKNATGYESTVVPNVFDFDHSDWKIDDYNQDLRSEFGIRDQDIVILQATRIVARKGIELAIDLIAALNKKLPDWAGRTLYSGQQIQPDSQIILVLAGMNEEDEYYDKLKAKAHQMNVTLLDINHRIEHSRGNKSGIKTYSLWDAYVHADIVTYPSWLEGWGNQFLEGLIANVPQVVYRYPVYKTDIEHFGFHIIDLGEELSWDANNLAQVSPERIDSAAEQTESYLFDNTLRQQHMLENYTIGQSSLSYKALGDILSTVF</sequence>
<dbReference type="InterPro" id="IPR001296">
    <property type="entry name" value="Glyco_trans_1"/>
</dbReference>
<comment type="caution">
    <text evidence="2">The sequence shown here is derived from an EMBL/GenBank/DDBJ whole genome shotgun (WGS) entry which is preliminary data.</text>
</comment>
<dbReference type="GO" id="GO:0016757">
    <property type="term" value="F:glycosyltransferase activity"/>
    <property type="evidence" value="ECO:0007669"/>
    <property type="project" value="InterPro"/>
</dbReference>
<dbReference type="SUPFAM" id="SSF53756">
    <property type="entry name" value="UDP-Glycosyltransferase/glycogen phosphorylase"/>
    <property type="match status" value="1"/>
</dbReference>
<dbReference type="PANTHER" id="PTHR12526:SF628">
    <property type="entry name" value="MANNOSYLGLUCOSYLGLYCERATE SYNTHASE"/>
    <property type="match status" value="1"/>
</dbReference>
<dbReference type="GO" id="GO:1901135">
    <property type="term" value="P:carbohydrate derivative metabolic process"/>
    <property type="evidence" value="ECO:0007669"/>
    <property type="project" value="UniProtKB-ARBA"/>
</dbReference>
<evidence type="ECO:0000313" key="3">
    <source>
        <dbReference type="Proteomes" id="UP000078406"/>
    </source>
</evidence>
<evidence type="ECO:0000259" key="1">
    <source>
        <dbReference type="Pfam" id="PF00534"/>
    </source>
</evidence>